<dbReference type="Proteomes" id="UP000241447">
    <property type="component" value="Chromosome"/>
</dbReference>
<dbReference type="KEGG" id="cbak:DA792_21185"/>
<gene>
    <name evidence="2" type="ORF">DA792_21185</name>
</gene>
<evidence type="ECO:0000313" key="3">
    <source>
        <dbReference type="Proteomes" id="UP000241447"/>
    </source>
</evidence>
<evidence type="ECO:0000313" key="2">
    <source>
        <dbReference type="EMBL" id="AVW93281.1"/>
    </source>
</evidence>
<dbReference type="AlphaFoldDB" id="A0A2R4M7U7"/>
<protein>
    <submittedName>
        <fullName evidence="2">Uncharacterized protein</fullName>
    </submittedName>
</protein>
<name>A0A2R4M7U7_9RHOB</name>
<dbReference type="EMBL" id="CP028475">
    <property type="protein sequence ID" value="AVW93281.1"/>
    <property type="molecule type" value="Genomic_DNA"/>
</dbReference>
<dbReference type="RefSeq" id="WP_107722530.1">
    <property type="nucleotide sequence ID" value="NZ_CP028475.1"/>
</dbReference>
<reference evidence="2 3" key="1">
    <citation type="submission" date="2018-03" db="EMBL/GenBank/DDBJ databases">
        <title>The Complete Genome of Celeribacter baekdonensis strain LH4, a Thiosulfate-Oxidizing Alphaproteobacterium Isolated from Gulf of Mexico Continental Slope Sediments.</title>
        <authorList>
            <person name="Flood B.E."/>
            <person name="Bailey J.V."/>
            <person name="Leprich D."/>
        </authorList>
    </citation>
    <scope>NUCLEOTIDE SEQUENCE [LARGE SCALE GENOMIC DNA]</scope>
    <source>
        <strain evidence="2 3">LH4</strain>
    </source>
</reference>
<feature type="region of interest" description="Disordered" evidence="1">
    <location>
        <begin position="98"/>
        <end position="127"/>
    </location>
</feature>
<accession>A0A2R4M7U7</accession>
<evidence type="ECO:0000256" key="1">
    <source>
        <dbReference type="SAM" id="MobiDB-lite"/>
    </source>
</evidence>
<organism evidence="2 3">
    <name type="scientific">Celeribacter baekdonensis</name>
    <dbReference type="NCBI Taxonomy" id="875171"/>
    <lineage>
        <taxon>Bacteria</taxon>
        <taxon>Pseudomonadati</taxon>
        <taxon>Pseudomonadota</taxon>
        <taxon>Alphaproteobacteria</taxon>
        <taxon>Rhodobacterales</taxon>
        <taxon>Roseobacteraceae</taxon>
        <taxon>Celeribacter</taxon>
    </lineage>
</organism>
<sequence>MLFIIVSKQGRPRYRFSRRDGQIIPCLEILHSCKFFDAFKSIFKRFHFRNTVLNDELSPAKSATCHIVAAFSTHQKPKDQSQKAAAHRYDIPLSRHPFGGLLPASAQRGVDPSGQDDHSAGLMARAL</sequence>
<proteinExistence type="predicted"/>